<dbReference type="SUPFAM" id="SSF118290">
    <property type="entry name" value="WRKY DNA-binding domain"/>
    <property type="match status" value="2"/>
</dbReference>
<evidence type="ECO:0000256" key="5">
    <source>
        <dbReference type="ARBA" id="ARBA00023015"/>
    </source>
</evidence>
<evidence type="ECO:0000256" key="3">
    <source>
        <dbReference type="ARBA" id="ARBA00022737"/>
    </source>
</evidence>
<evidence type="ECO:0000256" key="2">
    <source>
        <dbReference type="ARBA" id="ARBA00022723"/>
    </source>
</evidence>
<dbReference type="InterPro" id="IPR044810">
    <property type="entry name" value="WRKY_plant"/>
</dbReference>
<evidence type="ECO:0000256" key="4">
    <source>
        <dbReference type="ARBA" id="ARBA00022833"/>
    </source>
</evidence>
<feature type="region of interest" description="Disordered" evidence="10">
    <location>
        <begin position="125"/>
        <end position="206"/>
    </location>
</feature>
<dbReference type="GO" id="GO:0046872">
    <property type="term" value="F:metal ion binding"/>
    <property type="evidence" value="ECO:0007669"/>
    <property type="project" value="UniProtKB-KW"/>
</dbReference>
<comment type="subcellular location">
    <subcellularLocation>
        <location evidence="1">Nucleus</location>
    </subcellularLocation>
</comment>
<feature type="region of interest" description="Disordered" evidence="10">
    <location>
        <begin position="1"/>
        <end position="44"/>
    </location>
</feature>
<feature type="compositionally biased region" description="Polar residues" evidence="10">
    <location>
        <begin position="288"/>
        <end position="305"/>
    </location>
</feature>
<proteinExistence type="inferred from homology"/>
<feature type="compositionally biased region" description="Polar residues" evidence="10">
    <location>
        <begin position="327"/>
        <end position="341"/>
    </location>
</feature>
<feature type="compositionally biased region" description="Basic and acidic residues" evidence="10">
    <location>
        <begin position="175"/>
        <end position="189"/>
    </location>
</feature>
<keyword evidence="13" id="KW-1185">Reference proteome</keyword>
<dbReference type="FunFam" id="2.20.25.80:FF:000006">
    <property type="entry name" value="WRKY transcription factor"/>
    <property type="match status" value="1"/>
</dbReference>
<dbReference type="Proteomes" id="UP001415857">
    <property type="component" value="Unassembled WGS sequence"/>
</dbReference>
<evidence type="ECO:0000256" key="1">
    <source>
        <dbReference type="ARBA" id="ARBA00004123"/>
    </source>
</evidence>
<evidence type="ECO:0000256" key="10">
    <source>
        <dbReference type="SAM" id="MobiDB-lite"/>
    </source>
</evidence>
<keyword evidence="2" id="KW-0479">Metal-binding</keyword>
<comment type="similarity">
    <text evidence="9">Belongs to the WRKY group I family.</text>
</comment>
<feature type="compositionally biased region" description="Basic and acidic residues" evidence="10">
    <location>
        <begin position="360"/>
        <end position="389"/>
    </location>
</feature>
<dbReference type="PANTHER" id="PTHR31221">
    <property type="entry name" value="WRKY TRANSCRIPTION FACTOR PROTEIN 1-RELATED"/>
    <property type="match status" value="1"/>
</dbReference>
<gene>
    <name evidence="12" type="ORF">L1049_024960</name>
</gene>
<reference evidence="12 13" key="1">
    <citation type="journal article" date="2024" name="Plant J.">
        <title>Genome sequences and population genomics reveal climatic adaptation and genomic divergence between two closely related sweetgum species.</title>
        <authorList>
            <person name="Xu W.Q."/>
            <person name="Ren C.Q."/>
            <person name="Zhang X.Y."/>
            <person name="Comes H.P."/>
            <person name="Liu X.H."/>
            <person name="Li Y.G."/>
            <person name="Kettle C.J."/>
            <person name="Jalonen R."/>
            <person name="Gaisberger H."/>
            <person name="Ma Y.Z."/>
            <person name="Qiu Y.X."/>
        </authorList>
    </citation>
    <scope>NUCLEOTIDE SEQUENCE [LARGE SCALE GENOMIC DNA]</scope>
    <source>
        <strain evidence="12">Hangzhou</strain>
    </source>
</reference>
<keyword evidence="3" id="KW-0677">Repeat</keyword>
<evidence type="ECO:0000313" key="12">
    <source>
        <dbReference type="EMBL" id="KAK9285760.1"/>
    </source>
</evidence>
<feature type="compositionally biased region" description="Polar residues" evidence="10">
    <location>
        <begin position="19"/>
        <end position="40"/>
    </location>
</feature>
<keyword evidence="7" id="KW-0804">Transcription</keyword>
<evidence type="ECO:0000313" key="13">
    <source>
        <dbReference type="Proteomes" id="UP001415857"/>
    </source>
</evidence>
<protein>
    <recommendedName>
        <fullName evidence="11">WRKY domain-containing protein</fullName>
    </recommendedName>
</protein>
<dbReference type="InterPro" id="IPR036576">
    <property type="entry name" value="WRKY_dom_sf"/>
</dbReference>
<dbReference type="Pfam" id="PF03106">
    <property type="entry name" value="WRKY"/>
    <property type="match status" value="2"/>
</dbReference>
<organism evidence="12 13">
    <name type="scientific">Liquidambar formosana</name>
    <name type="common">Formosan gum</name>
    <dbReference type="NCBI Taxonomy" id="63359"/>
    <lineage>
        <taxon>Eukaryota</taxon>
        <taxon>Viridiplantae</taxon>
        <taxon>Streptophyta</taxon>
        <taxon>Embryophyta</taxon>
        <taxon>Tracheophyta</taxon>
        <taxon>Spermatophyta</taxon>
        <taxon>Magnoliopsida</taxon>
        <taxon>eudicotyledons</taxon>
        <taxon>Gunneridae</taxon>
        <taxon>Pentapetalae</taxon>
        <taxon>Saxifragales</taxon>
        <taxon>Altingiaceae</taxon>
        <taxon>Liquidambar</taxon>
    </lineage>
</organism>
<accession>A0AAP0X5H8</accession>
<dbReference type="EMBL" id="JBBPBK010000005">
    <property type="protein sequence ID" value="KAK9285760.1"/>
    <property type="molecule type" value="Genomic_DNA"/>
</dbReference>
<dbReference type="AlphaFoldDB" id="A0AAP0X5H8"/>
<keyword evidence="8" id="KW-0539">Nucleus</keyword>
<name>A0AAP0X5H8_LIQFO</name>
<dbReference type="SMART" id="SM00774">
    <property type="entry name" value="WRKY"/>
    <property type="match status" value="2"/>
</dbReference>
<evidence type="ECO:0000256" key="7">
    <source>
        <dbReference type="ARBA" id="ARBA00023163"/>
    </source>
</evidence>
<dbReference type="GO" id="GO:0005634">
    <property type="term" value="C:nucleus"/>
    <property type="evidence" value="ECO:0007669"/>
    <property type="project" value="UniProtKB-SubCell"/>
</dbReference>
<sequence>MVTSTESVPDEVASDKLQKIQSPVSGVLASQSDQEGSTPSIIPDKASEVGFNWRKYGQKNVRGNLFIRSYYRCTHPSCQVKKQVERSLNGQITDTLYFGKHDHPKPQPGPPIAVGFVLSIQEERSNAPSVAGAEEKSSNAHGQTSHHVKPMHVPPPSSVAASADDVEGTLSQSSRIRDEVDKDEHSDSKRQKKNICDVDATPVDKPTGETRLVVQTLSEVDIVNDGYRWRKYGQKFVKGNQNPRSYYRCSNAGCPVKKHVERASDNPKVVITTYEGQHDHDMPPARTVTHNTAGPNTNATALNGESRTKLDESGTDGPGMAAYNITVPDSKSSEQLNGESISKTEENDTVGSDMAGHSSLDPESKSSEQVDGKSRNKLEESETVGRDSETVGCDSAVPTSLGSESTSKEQPEGVLKSKLEESDSAARGTVVHDSLGLENKPNEQQKPNAEPVQS</sequence>
<dbReference type="PANTHER" id="PTHR31221:SF125">
    <property type="entry name" value="WRKY TRANSCRIPTION FACTOR 1"/>
    <property type="match status" value="1"/>
</dbReference>
<keyword evidence="4" id="KW-0862">Zinc</keyword>
<dbReference type="PROSITE" id="PS50811">
    <property type="entry name" value="WRKY"/>
    <property type="match status" value="2"/>
</dbReference>
<evidence type="ECO:0000256" key="6">
    <source>
        <dbReference type="ARBA" id="ARBA00023125"/>
    </source>
</evidence>
<evidence type="ECO:0000259" key="11">
    <source>
        <dbReference type="PROSITE" id="PS50811"/>
    </source>
</evidence>
<dbReference type="Gene3D" id="2.20.25.80">
    <property type="entry name" value="WRKY domain"/>
    <property type="match status" value="2"/>
</dbReference>
<evidence type="ECO:0000256" key="8">
    <source>
        <dbReference type="ARBA" id="ARBA00023242"/>
    </source>
</evidence>
<dbReference type="FunFam" id="2.20.25.80:FF:000003">
    <property type="entry name" value="WRKY transcription factor 57"/>
    <property type="match status" value="1"/>
</dbReference>
<dbReference type="GO" id="GO:0003700">
    <property type="term" value="F:DNA-binding transcription factor activity"/>
    <property type="evidence" value="ECO:0007669"/>
    <property type="project" value="InterPro"/>
</dbReference>
<keyword evidence="5" id="KW-0805">Transcription regulation</keyword>
<keyword evidence="6" id="KW-0238">DNA-binding</keyword>
<feature type="compositionally biased region" description="Basic and acidic residues" evidence="10">
    <location>
        <begin position="406"/>
        <end position="421"/>
    </location>
</feature>
<feature type="domain" description="WRKY" evidence="11">
    <location>
        <begin position="218"/>
        <end position="283"/>
    </location>
</feature>
<feature type="compositionally biased region" description="Polar residues" evidence="10">
    <location>
        <begin position="442"/>
        <end position="454"/>
    </location>
</feature>
<comment type="caution">
    <text evidence="12">The sequence shown here is derived from an EMBL/GenBank/DDBJ whole genome shotgun (WGS) entry which is preliminary data.</text>
</comment>
<dbReference type="GO" id="GO:0043565">
    <property type="term" value="F:sequence-specific DNA binding"/>
    <property type="evidence" value="ECO:0007669"/>
    <property type="project" value="InterPro"/>
</dbReference>
<feature type="domain" description="WRKY" evidence="11">
    <location>
        <begin position="50"/>
        <end position="106"/>
    </location>
</feature>
<evidence type="ECO:0000256" key="9">
    <source>
        <dbReference type="ARBA" id="ARBA00061157"/>
    </source>
</evidence>
<dbReference type="InterPro" id="IPR003657">
    <property type="entry name" value="WRKY_dom"/>
</dbReference>
<feature type="region of interest" description="Disordered" evidence="10">
    <location>
        <begin position="275"/>
        <end position="454"/>
    </location>
</feature>